<proteinExistence type="predicted"/>
<evidence type="ECO:0000313" key="2">
    <source>
        <dbReference type="EMBL" id="MCZ6160669.1"/>
    </source>
</evidence>
<dbReference type="RefSeq" id="WP_269485190.1">
    <property type="nucleotide sequence ID" value="NZ_JAPXGO010000016.1"/>
</dbReference>
<gene>
    <name evidence="2" type="ORF">O6B32_09295</name>
</gene>
<feature type="chain" id="PRO_5040461061" evidence="1">
    <location>
        <begin position="23"/>
        <end position="232"/>
    </location>
</feature>
<organism evidence="2 3">
    <name type="scientific">Campylobacter ureolyticus</name>
    <dbReference type="NCBI Taxonomy" id="827"/>
    <lineage>
        <taxon>Bacteria</taxon>
        <taxon>Pseudomonadati</taxon>
        <taxon>Campylobacterota</taxon>
        <taxon>Epsilonproteobacteria</taxon>
        <taxon>Campylobacterales</taxon>
        <taxon>Campylobacteraceae</taxon>
        <taxon>Campylobacter</taxon>
    </lineage>
</organism>
<protein>
    <submittedName>
        <fullName evidence="2">Uncharacterized protein</fullName>
    </submittedName>
</protein>
<dbReference type="Proteomes" id="UP001075225">
    <property type="component" value="Unassembled WGS sequence"/>
</dbReference>
<feature type="signal peptide" evidence="1">
    <location>
        <begin position="1"/>
        <end position="22"/>
    </location>
</feature>
<dbReference type="AlphaFoldDB" id="A0A9Q4KQ18"/>
<dbReference type="EMBL" id="JAPXGO010000016">
    <property type="protein sequence ID" value="MCZ6160669.1"/>
    <property type="molecule type" value="Genomic_DNA"/>
</dbReference>
<comment type="caution">
    <text evidence="2">The sequence shown here is derived from an EMBL/GenBank/DDBJ whole genome shotgun (WGS) entry which is preliminary data.</text>
</comment>
<reference evidence="2" key="1">
    <citation type="submission" date="2022-12" db="EMBL/GenBank/DDBJ databases">
        <title>Species Delineation and Comparative Genomics within the Campylobacter ureolyticus Complex.</title>
        <authorList>
            <person name="Maki J."/>
            <person name="Howard M."/>
            <person name="Connelly S."/>
            <person name="Hardy D.J."/>
            <person name="Cameron A."/>
        </authorList>
    </citation>
    <scope>NUCLEOTIDE SEQUENCE</scope>
    <source>
        <strain evidence="2">URMC_787</strain>
    </source>
</reference>
<evidence type="ECO:0000313" key="3">
    <source>
        <dbReference type="Proteomes" id="UP001075225"/>
    </source>
</evidence>
<keyword evidence="1" id="KW-0732">Signal</keyword>
<evidence type="ECO:0000256" key="1">
    <source>
        <dbReference type="SAM" id="SignalP"/>
    </source>
</evidence>
<sequence length="232" mass="25777">MFKMIKNLASKSAALLSQTASAAASSGTYGFSVGVSADIKGNKFNSNLNDITNISSNLKANNINLNSYNDTTNSKNVFVNGIMTDEDNAQLQADFMIGSNYKIYYNPTRGLIADLTESSVDFLGGKSGISKQIGYKLQSNKNDKYVVAHSQGSLIVNSAANHYNLNDKNILYLGTPLYREFNNGKTINNSNDPVNNPFVIFNPKIYKNGNPFYSEHVRYYKNYGKYFKKENR</sequence>
<name>A0A9Q4KQ18_9BACT</name>
<accession>A0A9Q4KQ18</accession>